<dbReference type="Gene3D" id="1.25.40.20">
    <property type="entry name" value="Ankyrin repeat-containing domain"/>
    <property type="match status" value="1"/>
</dbReference>
<sequence length="807" mass="93057">MLDDIWGPGPEVSQDSDKASQAKSTLNEILSQENIEEGEDLWVQLVHLIADYEPGDEQLKAFEELLPQIGDEVNDKSRTGLALIHYVIIYDHASYIELLHRYRLNINLLDDVIGYSPLMWAFHLNRQDCCIELFSFIEELEFDMKNKEGLTAWDIVIPDSSISEFLDQNNIFQYKNSTVNSPITIEEATPDRSLDLKMTDMSLEDEAGARGAGGHRGFGSSDDFDFDKLVKDQYFEFEDFDVPQILDLLVSLPKKYPHITTYPAGLLFQCIRFADRKMESPSLVDSLVHLSITRIISNLSSDLVPSEETTGDIVVQSYWFSSISFLYYYLCRDEGFFKRNPKCLQALVNGMHSLMVELILSIHTRLMPLIEPTLLSYTTIEDVKQTMYKRDWNIFKKKRPGKHRNADDKTKSVPFYDDEMLKHLYPPSLKEQMKLSPMKLVQIFGALAYVLELHQIHPLLRQQFLSTAISWFSTTLFNRLMSEKKKKYLSRARAIQIKLNLSSLENWIKNNDLLPPKPVLIDDFMWQRFPFTLVKDLGDIDLANPPIRNVATYKPVETDDNNSFIYDPTNSLFYYQSLHRIAQLHLAPVNQLLQWLQVATSLENEESLDETSGLLSSLTPLQLLKSMERYNYEVDEHKFKSPLKKKLAAIVKSQNVKCEPYLTERQLPLLVLPTIAELTDTYTYSSDSENYLPILSVEIQDAMYDIHDENTRLHRDEAIALAHRRNFEEDEGHEKKTNDDDNKYNDDDDDESNEKDITGMLNLRGTTGFPKDEGDVGDAYFKEINAPSAIAHRPTWADNPEVEANPW</sequence>
<dbReference type="OrthoDB" id="426293at2759"/>
<accession>A0A4C2E5Z8</accession>
<dbReference type="InterPro" id="IPR052072">
    <property type="entry name" value="Vascular_dev_regulator"/>
</dbReference>
<dbReference type="Proteomes" id="UP000301737">
    <property type="component" value="Unassembled WGS sequence"/>
</dbReference>
<gene>
    <name evidence="3" type="ORF">ZYGM_003244</name>
</gene>
<keyword evidence="4" id="KW-1185">Reference proteome</keyword>
<feature type="compositionally biased region" description="Basic and acidic residues" evidence="1">
    <location>
        <begin position="732"/>
        <end position="745"/>
    </location>
</feature>
<proteinExistence type="predicted"/>
<feature type="domain" description="Dilute" evidence="2">
    <location>
        <begin position="293"/>
        <end position="653"/>
    </location>
</feature>
<evidence type="ECO:0000313" key="4">
    <source>
        <dbReference type="Proteomes" id="UP000301737"/>
    </source>
</evidence>
<evidence type="ECO:0000256" key="1">
    <source>
        <dbReference type="SAM" id="MobiDB-lite"/>
    </source>
</evidence>
<evidence type="ECO:0000313" key="3">
    <source>
        <dbReference type="EMBL" id="GCE99183.1"/>
    </source>
</evidence>
<dbReference type="AlphaFoldDB" id="A0A4C2E5Z8"/>
<organism evidence="3 4">
    <name type="scientific">Zygosaccharomyces mellis</name>
    <dbReference type="NCBI Taxonomy" id="42258"/>
    <lineage>
        <taxon>Eukaryota</taxon>
        <taxon>Fungi</taxon>
        <taxon>Dikarya</taxon>
        <taxon>Ascomycota</taxon>
        <taxon>Saccharomycotina</taxon>
        <taxon>Saccharomycetes</taxon>
        <taxon>Saccharomycetales</taxon>
        <taxon>Saccharomycetaceae</taxon>
        <taxon>Zygosaccharomyces</taxon>
    </lineage>
</organism>
<dbReference type="Pfam" id="PF01843">
    <property type="entry name" value="DIL"/>
    <property type="match status" value="2"/>
</dbReference>
<dbReference type="InterPro" id="IPR036770">
    <property type="entry name" value="Ankyrin_rpt-contain_sf"/>
</dbReference>
<reference evidence="3 4" key="1">
    <citation type="submission" date="2019-01" db="EMBL/GenBank/DDBJ databases">
        <title>Draft Genome Sequencing of Zygosaccharomyces mellis Ca-7.</title>
        <authorList>
            <person name="Shiwa Y."/>
            <person name="Kanesaki Y."/>
            <person name="Ishige T."/>
            <person name="Mura K."/>
            <person name="Hori T."/>
            <person name="Tamura T."/>
        </authorList>
    </citation>
    <scope>NUCLEOTIDE SEQUENCE [LARGE SCALE GENOMIC DNA]</scope>
    <source>
        <strain evidence="3 4">Ca-7</strain>
    </source>
</reference>
<evidence type="ECO:0000259" key="2">
    <source>
        <dbReference type="PROSITE" id="PS51126"/>
    </source>
</evidence>
<dbReference type="EMBL" id="BIMX01000008">
    <property type="protein sequence ID" value="GCE99183.1"/>
    <property type="molecule type" value="Genomic_DNA"/>
</dbReference>
<name>A0A4C2E5Z8_9SACH</name>
<dbReference type="SUPFAM" id="SSF48403">
    <property type="entry name" value="Ankyrin repeat"/>
    <property type="match status" value="1"/>
</dbReference>
<dbReference type="InterPro" id="IPR002710">
    <property type="entry name" value="Dilute_dom"/>
</dbReference>
<dbReference type="InterPro" id="IPR037986">
    <property type="entry name" value="Myo5p-like_CBD_DIL"/>
</dbReference>
<dbReference type="GO" id="GO:0051020">
    <property type="term" value="F:GTPase binding"/>
    <property type="evidence" value="ECO:0007669"/>
    <property type="project" value="TreeGrafter"/>
</dbReference>
<dbReference type="SMART" id="SM01132">
    <property type="entry name" value="DIL"/>
    <property type="match status" value="1"/>
</dbReference>
<dbReference type="PANTHER" id="PTHR16027">
    <property type="entry name" value="DILUTE DOMAIN-CONTAINING PROTEIN YPR089W"/>
    <property type="match status" value="1"/>
</dbReference>
<feature type="region of interest" description="Disordered" evidence="1">
    <location>
        <begin position="1"/>
        <end position="20"/>
    </location>
</feature>
<dbReference type="PANTHER" id="PTHR16027:SF6">
    <property type="entry name" value="DILUTE DOMAIN-CONTAINING PROTEIN"/>
    <property type="match status" value="1"/>
</dbReference>
<dbReference type="CDD" id="cd15473">
    <property type="entry name" value="Myo5p-like_CBD_DIL_ANK"/>
    <property type="match status" value="1"/>
</dbReference>
<dbReference type="PROSITE" id="PS51126">
    <property type="entry name" value="DILUTE"/>
    <property type="match status" value="1"/>
</dbReference>
<protein>
    <recommendedName>
        <fullName evidence="2">Dilute domain-containing protein</fullName>
    </recommendedName>
</protein>
<comment type="caution">
    <text evidence="3">The sequence shown here is derived from an EMBL/GenBank/DDBJ whole genome shotgun (WGS) entry which is preliminary data.</text>
</comment>
<feature type="region of interest" description="Disordered" evidence="1">
    <location>
        <begin position="724"/>
        <end position="807"/>
    </location>
</feature>